<dbReference type="Gene3D" id="3.40.50.150">
    <property type="entry name" value="Vaccinia Virus protein VP39"/>
    <property type="match status" value="1"/>
</dbReference>
<dbReference type="PANTHER" id="PTHR43861">
    <property type="entry name" value="TRANS-ACONITATE 2-METHYLTRANSFERASE-RELATED"/>
    <property type="match status" value="1"/>
</dbReference>
<keyword evidence="1" id="KW-0489">Methyltransferase</keyword>
<keyword evidence="1" id="KW-0808">Transferase</keyword>
<keyword evidence="2" id="KW-1185">Reference proteome</keyword>
<dbReference type="Pfam" id="PF13489">
    <property type="entry name" value="Methyltransf_23"/>
    <property type="match status" value="1"/>
</dbReference>
<gene>
    <name evidence="1" type="ORF">Bcop_0360</name>
</gene>
<evidence type="ECO:0000313" key="2">
    <source>
        <dbReference type="Proteomes" id="UP000018439"/>
    </source>
</evidence>
<dbReference type="PANTHER" id="PTHR43861:SF6">
    <property type="entry name" value="METHYLTRANSFERASE TYPE 11"/>
    <property type="match status" value="1"/>
</dbReference>
<dbReference type="EMBL" id="CM001167">
    <property type="protein sequence ID" value="EGJ70578.1"/>
    <property type="molecule type" value="Genomic_DNA"/>
</dbReference>
<sequence length="299" mass="34807">MEKKITQTCPICGGAKLIYYTTCKDSFTSGEEFDLYQCEKCQFLQTTNIPSKDDLGKYYQSDAYISHSNTKKGLINKVYHTVREYMLNRKANLVEEYSNIKNGALLDVGTGIGLFPKKMIEKQWDVEAIETSADARSFAKDNFNITLHDENYWSTLLPESKDVITLWHVLEHIPELNAIWDRFHTILKQKGTLIIAVPNCSSFDAQYYHKDWAAFDVPRHLWHFTPESMKQIAKKHKFQVVKELTMPFDGFYISMISEKNRDSSFSFIKGFWIGLKGWIKSWKRQSESSSIIYILKKID</sequence>
<dbReference type="AlphaFoldDB" id="F3ZQS0"/>
<dbReference type="STRING" id="679937.Bcop_0360"/>
<dbReference type="HOGENOM" id="CLU_068669_1_0_10"/>
<accession>F3ZQS0</accession>
<proteinExistence type="predicted"/>
<dbReference type="InterPro" id="IPR029063">
    <property type="entry name" value="SAM-dependent_MTases_sf"/>
</dbReference>
<dbReference type="GO" id="GO:0032259">
    <property type="term" value="P:methylation"/>
    <property type="evidence" value="ECO:0007669"/>
    <property type="project" value="UniProtKB-KW"/>
</dbReference>
<dbReference type="OrthoDB" id="2370471at2"/>
<dbReference type="GO" id="GO:0008168">
    <property type="term" value="F:methyltransferase activity"/>
    <property type="evidence" value="ECO:0007669"/>
    <property type="project" value="UniProtKB-KW"/>
</dbReference>
<reference evidence="1 2" key="1">
    <citation type="journal article" date="2011" name="Stand. Genomic Sci.">
        <title>Non-contiguous finished genome sequence of Bacteroides coprosuis type strain (PC139).</title>
        <authorList>
            <person name="Land M."/>
            <person name="Held B."/>
            <person name="Gronow S."/>
            <person name="Abt B."/>
            <person name="Lucas S."/>
            <person name="Del Rio T.G."/>
            <person name="Nolan M."/>
            <person name="Tice H."/>
            <person name="Cheng J.F."/>
            <person name="Pitluck S."/>
            <person name="Liolios K."/>
            <person name="Pagani I."/>
            <person name="Ivanova N."/>
            <person name="Mavromatis K."/>
            <person name="Mikhailova N."/>
            <person name="Pati A."/>
            <person name="Tapia R."/>
            <person name="Han C."/>
            <person name="Goodwin L."/>
            <person name="Chen A."/>
            <person name="Palaniappan K."/>
            <person name="Hauser L."/>
            <person name="Brambilla E.M."/>
            <person name="Rohde M."/>
            <person name="Goker M."/>
            <person name="Detter J.C."/>
            <person name="Woyke T."/>
            <person name="Bristow J."/>
            <person name="Eisen J.A."/>
            <person name="Markowitz V."/>
            <person name="Hugenholtz P."/>
            <person name="Kyrpides N.C."/>
            <person name="Klenk H.P."/>
            <person name="Lapidus A."/>
        </authorList>
    </citation>
    <scope>NUCLEOTIDE SEQUENCE</scope>
    <source>
        <strain evidence="1 2">DSM 18011</strain>
    </source>
</reference>
<dbReference type="eggNOG" id="COG2227">
    <property type="taxonomic scope" value="Bacteria"/>
</dbReference>
<organism evidence="1 2">
    <name type="scientific">Bacteroides coprosuis DSM 18011</name>
    <dbReference type="NCBI Taxonomy" id="679937"/>
    <lineage>
        <taxon>Bacteria</taxon>
        <taxon>Pseudomonadati</taxon>
        <taxon>Bacteroidota</taxon>
        <taxon>Bacteroidia</taxon>
        <taxon>Bacteroidales</taxon>
        <taxon>Bacteroidaceae</taxon>
        <taxon>Bacteroides</taxon>
    </lineage>
</organism>
<name>F3ZQS0_9BACE</name>
<protein>
    <submittedName>
        <fullName evidence="1">Methyltransferase type 12</fullName>
    </submittedName>
</protein>
<dbReference type="CDD" id="cd02440">
    <property type="entry name" value="AdoMet_MTases"/>
    <property type="match status" value="1"/>
</dbReference>
<dbReference type="SUPFAM" id="SSF53335">
    <property type="entry name" value="S-adenosyl-L-methionine-dependent methyltransferases"/>
    <property type="match status" value="1"/>
</dbReference>
<dbReference type="Proteomes" id="UP000018439">
    <property type="component" value="Chromosome"/>
</dbReference>
<evidence type="ECO:0000313" key="1">
    <source>
        <dbReference type="EMBL" id="EGJ70578.1"/>
    </source>
</evidence>